<evidence type="ECO:0000259" key="2">
    <source>
        <dbReference type="PROSITE" id="PS50146"/>
    </source>
</evidence>
<dbReference type="SUPFAM" id="SSF111331">
    <property type="entry name" value="NAD kinase/diacylglycerol kinase-like"/>
    <property type="match status" value="1"/>
</dbReference>
<organism evidence="3 4">
    <name type="scientific">Pomacea canaliculata</name>
    <name type="common">Golden apple snail</name>
    <dbReference type="NCBI Taxonomy" id="400727"/>
    <lineage>
        <taxon>Eukaryota</taxon>
        <taxon>Metazoa</taxon>
        <taxon>Spiralia</taxon>
        <taxon>Lophotrochozoa</taxon>
        <taxon>Mollusca</taxon>
        <taxon>Gastropoda</taxon>
        <taxon>Caenogastropoda</taxon>
        <taxon>Architaenioglossa</taxon>
        <taxon>Ampullarioidea</taxon>
        <taxon>Ampullariidae</taxon>
        <taxon>Pomacea</taxon>
    </lineage>
</organism>
<dbReference type="GO" id="GO:0016020">
    <property type="term" value="C:membrane"/>
    <property type="evidence" value="ECO:0007669"/>
    <property type="project" value="GOC"/>
</dbReference>
<accession>A0A2T7PAU8</accession>
<protein>
    <recommendedName>
        <fullName evidence="2">DAGKc domain-containing protein</fullName>
    </recommendedName>
</protein>
<dbReference type="InterPro" id="IPR016064">
    <property type="entry name" value="NAD/diacylglycerol_kinase_sf"/>
</dbReference>
<dbReference type="PANTHER" id="PTHR12358">
    <property type="entry name" value="SPHINGOSINE KINASE"/>
    <property type="match status" value="1"/>
</dbReference>
<name>A0A2T7PAU8_POMCA</name>
<dbReference type="PANTHER" id="PTHR12358:SF26">
    <property type="entry name" value="CERAMIDE KINASE-LIKE PROTEIN"/>
    <property type="match status" value="1"/>
</dbReference>
<dbReference type="GO" id="GO:0001729">
    <property type="term" value="F:ceramide kinase activity"/>
    <property type="evidence" value="ECO:0007669"/>
    <property type="project" value="TreeGrafter"/>
</dbReference>
<dbReference type="GO" id="GO:0006672">
    <property type="term" value="P:ceramide metabolic process"/>
    <property type="evidence" value="ECO:0007669"/>
    <property type="project" value="TreeGrafter"/>
</dbReference>
<dbReference type="Pfam" id="PF00781">
    <property type="entry name" value="DAGK_cat"/>
    <property type="match status" value="1"/>
</dbReference>
<reference evidence="3 4" key="1">
    <citation type="submission" date="2018-04" db="EMBL/GenBank/DDBJ databases">
        <title>The genome of golden apple snail Pomacea canaliculata provides insight into stress tolerance and invasive adaptation.</title>
        <authorList>
            <person name="Liu C."/>
            <person name="Liu B."/>
            <person name="Ren Y."/>
            <person name="Zhang Y."/>
            <person name="Wang H."/>
            <person name="Li S."/>
            <person name="Jiang F."/>
            <person name="Yin L."/>
            <person name="Zhang G."/>
            <person name="Qian W."/>
            <person name="Fan W."/>
        </authorList>
    </citation>
    <scope>NUCLEOTIDE SEQUENCE [LARGE SCALE GENOMIC DNA]</scope>
    <source>
        <strain evidence="3">SZHN2017</strain>
        <tissue evidence="3">Muscle</tissue>
    </source>
</reference>
<dbReference type="InterPro" id="IPR001206">
    <property type="entry name" value="Diacylglycerol_kinase_cat_dom"/>
</dbReference>
<dbReference type="OrthoDB" id="530923at2759"/>
<feature type="compositionally biased region" description="Polar residues" evidence="1">
    <location>
        <begin position="35"/>
        <end position="47"/>
    </location>
</feature>
<comment type="caution">
    <text evidence="3">The sequence shown here is derived from an EMBL/GenBank/DDBJ whole genome shotgun (WGS) entry which is preliminary data.</text>
</comment>
<sequence>MDDSLHTFDENGIPLPKDKPPSARSAERRKKSDGRTSSRPKSTPAASLLNDSVEITSQNGELSDMFHMNGHGLDVTASFVVGEVRWDYMNKDRMRKRSGNLTSFFRRRRSSSSTRELQNHVKLSKVFGACIKRRQKAGQKENEGYVLGIGLFTFEHKDPNVMQVKEVYFEHPSVEICTKWTQQLGDYIYSIPNRPKNVKLFLQRHAGDNHGKSIYKSKILPIFKTACIAVDLSEIVSSEQVMQDMMHINLDDFDCIIAMGGDGTVNAVMNALLNKSQKEADVEMKHGFMPVKALKPLGIIPVGKTNHIAHSVMGTADPATAALHIVFGHWTPVDVCSIYTPEIFTQWAFNCQYGFAGNVLKFMTRYSALGSRKIEAAFLKALTSSKLRSYDCEIEYIPSPNVTSQNMSQVCRTGCQLCSGIKQERESSSPVKDVVQELHLDDSTSSIGSVIELSQESPWSTVKGSFMNVCIFSLPGNCDIAPQGLSKFTHLSDGNIDLVLVKKCDRKDFIRFLRRHGNSKNQDEPSKFQYVGTQYRQTFAEAEIKEDRR</sequence>
<dbReference type="InterPro" id="IPR045363">
    <property type="entry name" value="CERK_C"/>
</dbReference>
<dbReference type="PROSITE" id="PS50146">
    <property type="entry name" value="DAGK"/>
    <property type="match status" value="1"/>
</dbReference>
<evidence type="ECO:0000313" key="3">
    <source>
        <dbReference type="EMBL" id="PVD30536.1"/>
    </source>
</evidence>
<evidence type="ECO:0000256" key="1">
    <source>
        <dbReference type="SAM" id="MobiDB-lite"/>
    </source>
</evidence>
<dbReference type="Pfam" id="PF19280">
    <property type="entry name" value="CERK_C"/>
    <property type="match status" value="1"/>
</dbReference>
<dbReference type="EMBL" id="PZQS01000005">
    <property type="protein sequence ID" value="PVD30536.1"/>
    <property type="molecule type" value="Genomic_DNA"/>
</dbReference>
<dbReference type="InterPro" id="IPR017438">
    <property type="entry name" value="ATP-NAD_kinase_N"/>
</dbReference>
<feature type="domain" description="DAGKc" evidence="2">
    <location>
        <begin position="193"/>
        <end position="342"/>
    </location>
</feature>
<dbReference type="AlphaFoldDB" id="A0A2T7PAU8"/>
<dbReference type="InterPro" id="IPR050187">
    <property type="entry name" value="Lipid_Phosphate_FormReg"/>
</dbReference>
<feature type="region of interest" description="Disordered" evidence="1">
    <location>
        <begin position="1"/>
        <end position="47"/>
    </location>
</feature>
<proteinExistence type="predicted"/>
<keyword evidence="4" id="KW-1185">Reference proteome</keyword>
<gene>
    <name evidence="3" type="ORF">C0Q70_09804</name>
</gene>
<dbReference type="Proteomes" id="UP000245119">
    <property type="component" value="Linkage Group LG5"/>
</dbReference>
<dbReference type="Gene3D" id="3.40.50.10330">
    <property type="entry name" value="Probable inorganic polyphosphate/atp-NAD kinase, domain 1"/>
    <property type="match status" value="1"/>
</dbReference>
<evidence type="ECO:0000313" key="4">
    <source>
        <dbReference type="Proteomes" id="UP000245119"/>
    </source>
</evidence>
<dbReference type="STRING" id="400727.A0A2T7PAU8"/>
<dbReference type="Gene3D" id="2.60.200.40">
    <property type="match status" value="1"/>
</dbReference>